<evidence type="ECO:0000259" key="10">
    <source>
        <dbReference type="PROSITE" id="PS50808"/>
    </source>
</evidence>
<dbReference type="InterPro" id="IPR012337">
    <property type="entry name" value="RNaseH-like_sf"/>
</dbReference>
<dbReference type="OrthoDB" id="4951847at2759"/>
<evidence type="ECO:0000256" key="9">
    <source>
        <dbReference type="SAM" id="MobiDB-lite"/>
    </source>
</evidence>
<feature type="compositionally biased region" description="Polar residues" evidence="9">
    <location>
        <begin position="99"/>
        <end position="120"/>
    </location>
</feature>
<dbReference type="GO" id="GO:0008270">
    <property type="term" value="F:zinc ion binding"/>
    <property type="evidence" value="ECO:0007669"/>
    <property type="project" value="UniProtKB-KW"/>
</dbReference>
<proteinExistence type="predicted"/>
<protein>
    <recommendedName>
        <fullName evidence="10">BED-type domain-containing protein</fullName>
    </recommendedName>
</protein>
<dbReference type="PANTHER" id="PTHR46481">
    <property type="entry name" value="ZINC FINGER BED DOMAIN-CONTAINING PROTEIN 4"/>
    <property type="match status" value="1"/>
</dbReference>
<dbReference type="InterPro" id="IPR003656">
    <property type="entry name" value="Znf_BED"/>
</dbReference>
<evidence type="ECO:0000256" key="4">
    <source>
        <dbReference type="ARBA" id="ARBA00022833"/>
    </source>
</evidence>
<keyword evidence="5" id="KW-0805">Transcription regulation</keyword>
<keyword evidence="6" id="KW-0804">Transcription</keyword>
<dbReference type="SUPFAM" id="SSF53098">
    <property type="entry name" value="Ribonuclease H-like"/>
    <property type="match status" value="1"/>
</dbReference>
<dbReference type="InterPro" id="IPR007021">
    <property type="entry name" value="DUF659"/>
</dbReference>
<evidence type="ECO:0000256" key="1">
    <source>
        <dbReference type="ARBA" id="ARBA00004123"/>
    </source>
</evidence>
<keyword evidence="7" id="KW-0539">Nucleus</keyword>
<comment type="caution">
    <text evidence="11">The sequence shown here is derived from an EMBL/GenBank/DDBJ whole genome shotgun (WGS) entry which is preliminary data.</text>
</comment>
<accession>A0A4C1TZ75</accession>
<comment type="subcellular location">
    <subcellularLocation>
        <location evidence="1">Nucleus</location>
    </subcellularLocation>
</comment>
<dbReference type="InterPro" id="IPR052035">
    <property type="entry name" value="ZnF_BED_domain_contain"/>
</dbReference>
<keyword evidence="3 8" id="KW-0863">Zinc-finger</keyword>
<dbReference type="Pfam" id="PF04937">
    <property type="entry name" value="DUF659"/>
    <property type="match status" value="1"/>
</dbReference>
<dbReference type="EMBL" id="BGZK01000106">
    <property type="protein sequence ID" value="GBP19290.1"/>
    <property type="molecule type" value="Genomic_DNA"/>
</dbReference>
<evidence type="ECO:0000256" key="7">
    <source>
        <dbReference type="ARBA" id="ARBA00023242"/>
    </source>
</evidence>
<dbReference type="PROSITE" id="PS50808">
    <property type="entry name" value="ZF_BED"/>
    <property type="match status" value="1"/>
</dbReference>
<dbReference type="GO" id="GO:0003677">
    <property type="term" value="F:DNA binding"/>
    <property type="evidence" value="ECO:0007669"/>
    <property type="project" value="InterPro"/>
</dbReference>
<keyword evidence="4" id="KW-0862">Zinc</keyword>
<evidence type="ECO:0000256" key="6">
    <source>
        <dbReference type="ARBA" id="ARBA00023163"/>
    </source>
</evidence>
<sequence>MITGRKKDPLWRNFIEIPASSSSTTGVGGKTLRAQCKHCKTNIVSLIARMRAHLEKCPDYASRNSSASTSSSRIQICENDSSDEDCGADGMQVKVNPTAEKTSQASQVPTLSKSSSRGSMSQYIVKTSEKEKHKIDIQVAKYIYATNTPFRHSEHPEFIKMMQLSRPGYLPPNRKNIDGKLLDEVYDTVKSNMENNLKGKVVCMALDGWSNIRNEPIVCVSVTTTENDGSVYLVDTIDTSSNSHTSNYLLILAIESIKKCRSFGCNVRSFVTDNTANMAKMRRQLTELEDDQIGDVITYGCSAHLINLFAKDIEEAEIKSDVKKIIKYFKYHHFPQAKYKEAGGKALVLPQDVRWNTLADCLESYVNNWHCLVKVCSEHRSVLDLTIKDLCVLSNCTHIWKDLLSSDWLPEEADKLKARFKAAMTPAHFAAYILDPNFNGDGLSEEEDTIGMEFLDSSCPNTMKDVLAYRARSYPFLEYSLEQSSAQRKLLNWLQL</sequence>
<evidence type="ECO:0000256" key="3">
    <source>
        <dbReference type="ARBA" id="ARBA00022771"/>
    </source>
</evidence>
<evidence type="ECO:0000313" key="12">
    <source>
        <dbReference type="Proteomes" id="UP000299102"/>
    </source>
</evidence>
<gene>
    <name evidence="11" type="ORF">EVAR_79890_1</name>
</gene>
<feature type="domain" description="BED-type" evidence="10">
    <location>
        <begin position="5"/>
        <end position="64"/>
    </location>
</feature>
<dbReference type="Proteomes" id="UP000299102">
    <property type="component" value="Unassembled WGS sequence"/>
</dbReference>
<dbReference type="AlphaFoldDB" id="A0A4C1TZ75"/>
<dbReference type="PANTHER" id="PTHR46481:SF10">
    <property type="entry name" value="ZINC FINGER BED DOMAIN-CONTAINING PROTEIN 39"/>
    <property type="match status" value="1"/>
</dbReference>
<evidence type="ECO:0000256" key="2">
    <source>
        <dbReference type="ARBA" id="ARBA00022723"/>
    </source>
</evidence>
<dbReference type="STRING" id="151549.A0A4C1TZ75"/>
<dbReference type="GO" id="GO:0005634">
    <property type="term" value="C:nucleus"/>
    <property type="evidence" value="ECO:0007669"/>
    <property type="project" value="UniProtKB-SubCell"/>
</dbReference>
<feature type="region of interest" description="Disordered" evidence="9">
    <location>
        <begin position="97"/>
        <end position="120"/>
    </location>
</feature>
<evidence type="ECO:0000256" key="8">
    <source>
        <dbReference type="PROSITE-ProRule" id="PRU00027"/>
    </source>
</evidence>
<name>A0A4C1TZ75_EUMVA</name>
<evidence type="ECO:0000256" key="5">
    <source>
        <dbReference type="ARBA" id="ARBA00023015"/>
    </source>
</evidence>
<reference evidence="11 12" key="1">
    <citation type="journal article" date="2019" name="Commun. Biol.">
        <title>The bagworm genome reveals a unique fibroin gene that provides high tensile strength.</title>
        <authorList>
            <person name="Kono N."/>
            <person name="Nakamura H."/>
            <person name="Ohtoshi R."/>
            <person name="Tomita M."/>
            <person name="Numata K."/>
            <person name="Arakawa K."/>
        </authorList>
    </citation>
    <scope>NUCLEOTIDE SEQUENCE [LARGE SCALE GENOMIC DNA]</scope>
</reference>
<organism evidence="11 12">
    <name type="scientific">Eumeta variegata</name>
    <name type="common">Bagworm moth</name>
    <name type="synonym">Eumeta japonica</name>
    <dbReference type="NCBI Taxonomy" id="151549"/>
    <lineage>
        <taxon>Eukaryota</taxon>
        <taxon>Metazoa</taxon>
        <taxon>Ecdysozoa</taxon>
        <taxon>Arthropoda</taxon>
        <taxon>Hexapoda</taxon>
        <taxon>Insecta</taxon>
        <taxon>Pterygota</taxon>
        <taxon>Neoptera</taxon>
        <taxon>Endopterygota</taxon>
        <taxon>Lepidoptera</taxon>
        <taxon>Glossata</taxon>
        <taxon>Ditrysia</taxon>
        <taxon>Tineoidea</taxon>
        <taxon>Psychidae</taxon>
        <taxon>Oiketicinae</taxon>
        <taxon>Eumeta</taxon>
    </lineage>
</organism>
<keyword evidence="2" id="KW-0479">Metal-binding</keyword>
<evidence type="ECO:0000313" key="11">
    <source>
        <dbReference type="EMBL" id="GBP19290.1"/>
    </source>
</evidence>
<keyword evidence="12" id="KW-1185">Reference proteome</keyword>